<name>A0ABS4ZEK3_9MICO</name>
<protein>
    <recommendedName>
        <fullName evidence="2">Septum formation-related domain-containing protein</fullName>
    </recommendedName>
</protein>
<dbReference type="Pfam" id="PF13845">
    <property type="entry name" value="Septum_form"/>
    <property type="match status" value="1"/>
</dbReference>
<feature type="chain" id="PRO_5045403077" description="Septum formation-related domain-containing protein" evidence="1">
    <location>
        <begin position="23"/>
        <end position="154"/>
    </location>
</feature>
<evidence type="ECO:0000259" key="2">
    <source>
        <dbReference type="Pfam" id="PF13845"/>
    </source>
</evidence>
<proteinExistence type="predicted"/>
<dbReference type="PROSITE" id="PS51257">
    <property type="entry name" value="PROKAR_LIPOPROTEIN"/>
    <property type="match status" value="1"/>
</dbReference>
<evidence type="ECO:0000313" key="3">
    <source>
        <dbReference type="EMBL" id="MBP2435632.1"/>
    </source>
</evidence>
<organism evidence="3 4">
    <name type="scientific">Microbacterium amylolyticum</name>
    <dbReference type="NCBI Taxonomy" id="936337"/>
    <lineage>
        <taxon>Bacteria</taxon>
        <taxon>Bacillati</taxon>
        <taxon>Actinomycetota</taxon>
        <taxon>Actinomycetes</taxon>
        <taxon>Micrococcales</taxon>
        <taxon>Microbacteriaceae</taxon>
        <taxon>Microbacterium</taxon>
    </lineage>
</organism>
<sequence length="154" mass="16634">MRTRARAFMATSAVFVLAGAMAGCSSGTSVYDVTVGDCLMQPEDASEVTSVEVVDCAQPHDYELYAEFEVDMADSWPGTDAIADAADLGCYDAFGDFVGVPYEESELFYMYYSPSQESWEQDDDRLIQCLVFEASDDFGADVVSGVGTLAGAER</sequence>
<evidence type="ECO:0000256" key="1">
    <source>
        <dbReference type="SAM" id="SignalP"/>
    </source>
</evidence>
<reference evidence="3 4" key="1">
    <citation type="submission" date="2021-03" db="EMBL/GenBank/DDBJ databases">
        <title>Sequencing the genomes of 1000 actinobacteria strains.</title>
        <authorList>
            <person name="Klenk H.-P."/>
        </authorList>
    </citation>
    <scope>NUCLEOTIDE SEQUENCE [LARGE SCALE GENOMIC DNA]</scope>
    <source>
        <strain evidence="3 4">DSM 24221</strain>
    </source>
</reference>
<gene>
    <name evidence="3" type="ORF">JOF34_000218</name>
</gene>
<comment type="caution">
    <text evidence="3">The sequence shown here is derived from an EMBL/GenBank/DDBJ whole genome shotgun (WGS) entry which is preliminary data.</text>
</comment>
<keyword evidence="1" id="KW-0732">Signal</keyword>
<dbReference type="InterPro" id="IPR026004">
    <property type="entry name" value="Septum_form"/>
</dbReference>
<dbReference type="EMBL" id="JAGIOL010000001">
    <property type="protein sequence ID" value="MBP2435632.1"/>
    <property type="molecule type" value="Genomic_DNA"/>
</dbReference>
<feature type="domain" description="Septum formation-related" evidence="2">
    <location>
        <begin position="36"/>
        <end position="148"/>
    </location>
</feature>
<accession>A0ABS4ZEK3</accession>
<keyword evidence="4" id="KW-1185">Reference proteome</keyword>
<dbReference type="RefSeq" id="WP_165132330.1">
    <property type="nucleotide sequence ID" value="NZ_CP049253.1"/>
</dbReference>
<evidence type="ECO:0000313" key="4">
    <source>
        <dbReference type="Proteomes" id="UP001519362"/>
    </source>
</evidence>
<dbReference type="Proteomes" id="UP001519362">
    <property type="component" value="Unassembled WGS sequence"/>
</dbReference>
<feature type="signal peptide" evidence="1">
    <location>
        <begin position="1"/>
        <end position="22"/>
    </location>
</feature>